<dbReference type="FunFam" id="1.10.8.10:FF:000002">
    <property type="entry name" value="UV excision repair protein RAD23 homolog"/>
    <property type="match status" value="1"/>
</dbReference>
<dbReference type="PROSITE" id="PS50053">
    <property type="entry name" value="UBIQUITIN_2"/>
    <property type="match status" value="1"/>
</dbReference>
<dbReference type="WBParaSite" id="PSAMB.scaffold1058size36546.g10690.t1">
    <property type="protein sequence ID" value="PSAMB.scaffold1058size36546.g10690.t1"/>
    <property type="gene ID" value="PSAMB.scaffold1058size36546.g10690"/>
</dbReference>
<dbReference type="Gene3D" id="1.10.10.540">
    <property type="entry name" value="XPC-binding domain"/>
    <property type="match status" value="1"/>
</dbReference>
<name>A0A914UKG7_9BILA</name>
<evidence type="ECO:0000259" key="7">
    <source>
        <dbReference type="PROSITE" id="PS50030"/>
    </source>
</evidence>
<dbReference type="SUPFAM" id="SSF54236">
    <property type="entry name" value="Ubiquitin-like"/>
    <property type="match status" value="1"/>
</dbReference>
<keyword evidence="2 5" id="KW-0227">DNA damage</keyword>
<dbReference type="SMART" id="SM00213">
    <property type="entry name" value="UBQ"/>
    <property type="match status" value="1"/>
</dbReference>
<feature type="region of interest" description="Disordered" evidence="6">
    <location>
        <begin position="104"/>
        <end position="124"/>
    </location>
</feature>
<dbReference type="SUPFAM" id="SSF46934">
    <property type="entry name" value="UBA-like"/>
    <property type="match status" value="2"/>
</dbReference>
<comment type="subcellular location">
    <subcellularLocation>
        <location evidence="5">Nucleus</location>
    </subcellularLocation>
    <subcellularLocation>
        <location evidence="5">Cytoplasm</location>
    </subcellularLocation>
</comment>
<dbReference type="InterPro" id="IPR015940">
    <property type="entry name" value="UBA"/>
</dbReference>
<dbReference type="SMART" id="SM00165">
    <property type="entry name" value="UBA"/>
    <property type="match status" value="2"/>
</dbReference>
<dbReference type="InterPro" id="IPR009060">
    <property type="entry name" value="UBA-like_sf"/>
</dbReference>
<dbReference type="GO" id="GO:0003684">
    <property type="term" value="F:damaged DNA binding"/>
    <property type="evidence" value="ECO:0007669"/>
    <property type="project" value="UniProtKB-UniRule"/>
</dbReference>
<dbReference type="Pfam" id="PF09280">
    <property type="entry name" value="XPC-binding"/>
    <property type="match status" value="1"/>
</dbReference>
<dbReference type="GO" id="GO:0031593">
    <property type="term" value="F:polyubiquitin modification-dependent protein binding"/>
    <property type="evidence" value="ECO:0007669"/>
    <property type="project" value="UniProtKB-UniRule"/>
</dbReference>
<keyword evidence="9" id="KW-1185">Reference proteome</keyword>
<dbReference type="InterPro" id="IPR004806">
    <property type="entry name" value="Rad23"/>
</dbReference>
<dbReference type="NCBIfam" id="TIGR00601">
    <property type="entry name" value="rad23"/>
    <property type="match status" value="1"/>
</dbReference>
<evidence type="ECO:0000313" key="9">
    <source>
        <dbReference type="Proteomes" id="UP000887566"/>
    </source>
</evidence>
<dbReference type="CDD" id="cd14280">
    <property type="entry name" value="UBA1_Rad23_like"/>
    <property type="match status" value="1"/>
</dbReference>
<keyword evidence="3 5" id="KW-0234">DNA repair</keyword>
<feature type="domain" description="Ubiquitin-like" evidence="8">
    <location>
        <begin position="1"/>
        <end position="79"/>
    </location>
</feature>
<keyword evidence="5" id="KW-0963">Cytoplasm</keyword>
<organism evidence="9 10">
    <name type="scientific">Plectus sambesii</name>
    <dbReference type="NCBI Taxonomy" id="2011161"/>
    <lineage>
        <taxon>Eukaryota</taxon>
        <taxon>Metazoa</taxon>
        <taxon>Ecdysozoa</taxon>
        <taxon>Nematoda</taxon>
        <taxon>Chromadorea</taxon>
        <taxon>Plectida</taxon>
        <taxon>Plectina</taxon>
        <taxon>Plectoidea</taxon>
        <taxon>Plectidae</taxon>
        <taxon>Plectus</taxon>
    </lineage>
</organism>
<dbReference type="AlphaFoldDB" id="A0A914UKG7"/>
<evidence type="ECO:0000256" key="3">
    <source>
        <dbReference type="ARBA" id="ARBA00023204"/>
    </source>
</evidence>
<protein>
    <recommendedName>
        <fullName evidence="5">UV excision repair protein RAD23</fullName>
    </recommendedName>
</protein>
<feature type="domain" description="UBA" evidence="7">
    <location>
        <begin position="292"/>
        <end position="333"/>
    </location>
</feature>
<dbReference type="Pfam" id="PF00240">
    <property type="entry name" value="ubiquitin"/>
    <property type="match status" value="1"/>
</dbReference>
<comment type="similarity">
    <text evidence="5">Belongs to the RAD23 family.</text>
</comment>
<evidence type="ECO:0000313" key="11">
    <source>
        <dbReference type="WBParaSite" id="PSAMB.scaffold1269size33587.g12007.t1"/>
    </source>
</evidence>
<evidence type="ECO:0000256" key="1">
    <source>
        <dbReference type="ARBA" id="ARBA00022737"/>
    </source>
</evidence>
<dbReference type="WBParaSite" id="PSAMB.scaffold1269size33587.g12007.t1">
    <property type="protein sequence ID" value="PSAMB.scaffold1269size33587.g12007.t1"/>
    <property type="gene ID" value="PSAMB.scaffold1269size33587.g12007"/>
</dbReference>
<evidence type="ECO:0000259" key="8">
    <source>
        <dbReference type="PROSITE" id="PS50053"/>
    </source>
</evidence>
<dbReference type="GO" id="GO:0043130">
    <property type="term" value="F:ubiquitin binding"/>
    <property type="evidence" value="ECO:0007669"/>
    <property type="project" value="UniProtKB-UniRule"/>
</dbReference>
<keyword evidence="1" id="KW-0677">Repeat</keyword>
<evidence type="ECO:0000256" key="5">
    <source>
        <dbReference type="RuleBase" id="RU367049"/>
    </source>
</evidence>
<feature type="compositionally biased region" description="Low complexity" evidence="6">
    <location>
        <begin position="104"/>
        <end position="119"/>
    </location>
</feature>
<accession>A0A914UKG7</accession>
<dbReference type="InterPro" id="IPR000626">
    <property type="entry name" value="Ubiquitin-like_dom"/>
</dbReference>
<dbReference type="Pfam" id="PF00627">
    <property type="entry name" value="UBA"/>
    <property type="match status" value="2"/>
</dbReference>
<sequence>MQITFKTITQQAFQIEAEDSETVNDLKQKIEAEKGVSDYPVDGQKLIYNGKVLADTQTVGEINIDPKKFVVVMVAKKKPAAGAAPAAESSAPPAAAAAAAPSAPSATPAASTTTPSNAAISVGGGPEMEQSITAIMAMGYERDQVVAALRAAFNNPDRAVEYLLTGIPSLGGDLPAEQVAVDVGDEGDSDVAEGELGGGGLAGLDFLRDLPQFEQIRQLVRSNPELLPGVIQQIAATNPDLMSAIQEHQEEFVALLNSADPAPGAGGQPGGQFGGGGGGGAVPPGAVQIQVTAQEREAIERLKSMGFPEALVVEAYFACDKNEALAVNYILSRMDEFQAEMDNAEGQPGAQ</sequence>
<comment type="function">
    <text evidence="5">Multiubiquitin chain receptor involved in modulation of proteasomal degradation. Involved in nucleotide excision repair.</text>
</comment>
<dbReference type="PROSITE" id="PS50030">
    <property type="entry name" value="UBA"/>
    <property type="match status" value="2"/>
</dbReference>
<dbReference type="Gene3D" id="1.10.8.10">
    <property type="entry name" value="DNA helicase RuvA subunit, C-terminal domain"/>
    <property type="match status" value="2"/>
</dbReference>
<keyword evidence="4 5" id="KW-0539">Nucleus</keyword>
<feature type="domain" description="UBA" evidence="7">
    <location>
        <begin position="126"/>
        <end position="166"/>
    </location>
</feature>
<proteinExistence type="inferred from homology"/>
<dbReference type="CDD" id="cd01805">
    <property type="entry name" value="Ubl_Rad23"/>
    <property type="match status" value="1"/>
</dbReference>
<reference evidence="10 11" key="1">
    <citation type="submission" date="2022-11" db="UniProtKB">
        <authorList>
            <consortium name="WormBaseParasite"/>
        </authorList>
    </citation>
    <scope>IDENTIFICATION</scope>
</reference>
<dbReference type="PRINTS" id="PR01839">
    <property type="entry name" value="RAD23PROTEIN"/>
</dbReference>
<dbReference type="PANTHER" id="PTHR10621:SF0">
    <property type="entry name" value="UV EXCISION REPAIR PROTEIN RAD23"/>
    <property type="match status" value="1"/>
</dbReference>
<dbReference type="SUPFAM" id="SSF101238">
    <property type="entry name" value="XPC-binding domain"/>
    <property type="match status" value="1"/>
</dbReference>
<dbReference type="GO" id="GO:0005654">
    <property type="term" value="C:nucleoplasm"/>
    <property type="evidence" value="ECO:0007669"/>
    <property type="project" value="TreeGrafter"/>
</dbReference>
<dbReference type="InterPro" id="IPR015360">
    <property type="entry name" value="XPC-bd"/>
</dbReference>
<evidence type="ECO:0000256" key="6">
    <source>
        <dbReference type="SAM" id="MobiDB-lite"/>
    </source>
</evidence>
<evidence type="ECO:0000256" key="4">
    <source>
        <dbReference type="ARBA" id="ARBA00023242"/>
    </source>
</evidence>
<dbReference type="Gene3D" id="3.10.20.90">
    <property type="entry name" value="Phosphatidylinositol 3-kinase Catalytic Subunit, Chain A, domain 1"/>
    <property type="match status" value="1"/>
</dbReference>
<dbReference type="Proteomes" id="UP000887566">
    <property type="component" value="Unplaced"/>
</dbReference>
<evidence type="ECO:0000313" key="10">
    <source>
        <dbReference type="WBParaSite" id="PSAMB.scaffold1058size36546.g10690.t1"/>
    </source>
</evidence>
<dbReference type="PANTHER" id="PTHR10621">
    <property type="entry name" value="UV EXCISION REPAIR PROTEIN RAD23"/>
    <property type="match status" value="1"/>
</dbReference>
<dbReference type="GO" id="GO:0006289">
    <property type="term" value="P:nucleotide-excision repair"/>
    <property type="evidence" value="ECO:0007669"/>
    <property type="project" value="UniProtKB-UniRule"/>
</dbReference>
<dbReference type="InterPro" id="IPR036353">
    <property type="entry name" value="XPC-bd_sf"/>
</dbReference>
<dbReference type="GO" id="GO:0005829">
    <property type="term" value="C:cytosol"/>
    <property type="evidence" value="ECO:0007669"/>
    <property type="project" value="TreeGrafter"/>
</dbReference>
<evidence type="ECO:0000256" key="2">
    <source>
        <dbReference type="ARBA" id="ARBA00022763"/>
    </source>
</evidence>
<dbReference type="GO" id="GO:0043161">
    <property type="term" value="P:proteasome-mediated ubiquitin-dependent protein catabolic process"/>
    <property type="evidence" value="ECO:0007669"/>
    <property type="project" value="UniProtKB-UniRule"/>
</dbReference>
<dbReference type="CDD" id="cd14380">
    <property type="entry name" value="UBA2_Rad23"/>
    <property type="match status" value="1"/>
</dbReference>
<dbReference type="InterPro" id="IPR029071">
    <property type="entry name" value="Ubiquitin-like_domsf"/>
</dbReference>
<dbReference type="FunFam" id="1.10.8.10:FF:000003">
    <property type="entry name" value="UV excision repair protein RAD23 homolog"/>
    <property type="match status" value="1"/>
</dbReference>
<dbReference type="FunFam" id="3.10.20.90:FF:000254">
    <property type="entry name" value="UV excision repair protein Rad23"/>
    <property type="match status" value="1"/>
</dbReference>
<dbReference type="GO" id="GO:0070628">
    <property type="term" value="F:proteasome binding"/>
    <property type="evidence" value="ECO:0007669"/>
    <property type="project" value="TreeGrafter"/>
</dbReference>